<dbReference type="InterPro" id="IPR009060">
    <property type="entry name" value="UBA-like_sf"/>
</dbReference>
<feature type="region of interest" description="Disordered" evidence="1">
    <location>
        <begin position="262"/>
        <end position="316"/>
    </location>
</feature>
<gene>
    <name evidence="3" type="ORF">RCOM_0784680</name>
</gene>
<feature type="compositionally biased region" description="Polar residues" evidence="1">
    <location>
        <begin position="498"/>
        <end position="512"/>
    </location>
</feature>
<evidence type="ECO:0000256" key="1">
    <source>
        <dbReference type="SAM" id="MobiDB-lite"/>
    </source>
</evidence>
<feature type="compositionally biased region" description="Polar residues" evidence="1">
    <location>
        <begin position="368"/>
        <end position="383"/>
    </location>
</feature>
<dbReference type="FunCoup" id="B9SB48">
    <property type="interactions" value="1898"/>
</dbReference>
<dbReference type="InterPro" id="IPR015940">
    <property type="entry name" value="UBA"/>
</dbReference>
<dbReference type="PANTHER" id="PTHR35294:SF1">
    <property type="entry name" value="OS05G0409000 PROTEIN"/>
    <property type="match status" value="1"/>
</dbReference>
<feature type="compositionally biased region" description="Basic residues" evidence="1">
    <location>
        <begin position="132"/>
        <end position="141"/>
    </location>
</feature>
<feature type="compositionally biased region" description="Basic and acidic residues" evidence="1">
    <location>
        <begin position="68"/>
        <end position="78"/>
    </location>
</feature>
<feature type="compositionally biased region" description="Basic and acidic residues" evidence="1">
    <location>
        <begin position="121"/>
        <end position="131"/>
    </location>
</feature>
<dbReference type="AlphaFoldDB" id="B9SB48"/>
<dbReference type="Gene3D" id="1.10.8.10">
    <property type="entry name" value="DNA helicase RuvA subunit, C-terminal domain"/>
    <property type="match status" value="1"/>
</dbReference>
<feature type="domain" description="UBA" evidence="2">
    <location>
        <begin position="146"/>
        <end position="198"/>
    </location>
</feature>
<dbReference type="STRING" id="3988.B9SB48"/>
<dbReference type="SMART" id="SM00165">
    <property type="entry name" value="UBA"/>
    <property type="match status" value="1"/>
</dbReference>
<evidence type="ECO:0000313" key="4">
    <source>
        <dbReference type="Proteomes" id="UP000008311"/>
    </source>
</evidence>
<dbReference type="Pfam" id="PF22562">
    <property type="entry name" value="UBA_7"/>
    <property type="match status" value="1"/>
</dbReference>
<dbReference type="PROSITE" id="PS50030">
    <property type="entry name" value="UBA"/>
    <property type="match status" value="1"/>
</dbReference>
<dbReference type="eggNOG" id="ENOG502QQDY">
    <property type="taxonomic scope" value="Eukaryota"/>
</dbReference>
<keyword evidence="4" id="KW-1185">Reference proteome</keyword>
<name>B9SB48_RICCO</name>
<accession>B9SB48</accession>
<dbReference type="InParanoid" id="B9SB48"/>
<feature type="region of interest" description="Disordered" evidence="1">
    <location>
        <begin position="1"/>
        <end position="147"/>
    </location>
</feature>
<dbReference type="Proteomes" id="UP000008311">
    <property type="component" value="Unassembled WGS sequence"/>
</dbReference>
<proteinExistence type="predicted"/>
<feature type="compositionally biased region" description="Polar residues" evidence="1">
    <location>
        <begin position="89"/>
        <end position="98"/>
    </location>
</feature>
<dbReference type="EMBL" id="EQ973911">
    <property type="protein sequence ID" value="EEF39138.1"/>
    <property type="molecule type" value="Genomic_DNA"/>
</dbReference>
<feature type="region of interest" description="Disordered" evidence="1">
    <location>
        <begin position="347"/>
        <end position="383"/>
    </location>
</feature>
<evidence type="ECO:0000259" key="2">
    <source>
        <dbReference type="PROSITE" id="PS50030"/>
    </source>
</evidence>
<feature type="compositionally biased region" description="Polar residues" evidence="1">
    <location>
        <begin position="22"/>
        <end position="32"/>
    </location>
</feature>
<protein>
    <recommendedName>
        <fullName evidence="2">UBA domain-containing protein</fullName>
    </recommendedName>
</protein>
<dbReference type="SUPFAM" id="SSF46934">
    <property type="entry name" value="UBA-like"/>
    <property type="match status" value="1"/>
</dbReference>
<organism evidence="3 4">
    <name type="scientific">Ricinus communis</name>
    <name type="common">Castor bean</name>
    <dbReference type="NCBI Taxonomy" id="3988"/>
    <lineage>
        <taxon>Eukaryota</taxon>
        <taxon>Viridiplantae</taxon>
        <taxon>Streptophyta</taxon>
        <taxon>Embryophyta</taxon>
        <taxon>Tracheophyta</taxon>
        <taxon>Spermatophyta</taxon>
        <taxon>Magnoliopsida</taxon>
        <taxon>eudicotyledons</taxon>
        <taxon>Gunneridae</taxon>
        <taxon>Pentapetalae</taxon>
        <taxon>rosids</taxon>
        <taxon>fabids</taxon>
        <taxon>Malpighiales</taxon>
        <taxon>Euphorbiaceae</taxon>
        <taxon>Acalyphoideae</taxon>
        <taxon>Acalypheae</taxon>
        <taxon>Ricinus</taxon>
    </lineage>
</organism>
<dbReference type="OrthoDB" id="515654at2759"/>
<feature type="compositionally biased region" description="Polar residues" evidence="1">
    <location>
        <begin position="54"/>
        <end position="63"/>
    </location>
</feature>
<evidence type="ECO:0000313" key="3">
    <source>
        <dbReference type="EMBL" id="EEF39138.1"/>
    </source>
</evidence>
<sequence>MSPASKAKSKDKKAGKEPQKASLKSSGTSNAGSGIPASAYNPLSGTFHALETVPASSTSSLHSNGRFRNMDETDDHFGSAHGAGVEYDSLSNNGSWSGESEDHKKKTSNLPNQQETIPGADNDKREKIRQKNEKKHQRQKERRAQELHERCSGYLMSRKLEALAQQLVAMGFSHERATMALILNEGKVEESVSWLFEGGEDADKLQGQNLGGGNLKIDISDELALIADMEVRYKCTKQEVERAVITSEGDLEKAAESLRELKLEPPTAPPKPEETGDPPTASKFSVALNQSVARRQQQQQQQKSNPPSMVQQRRDDKDFNYTKTAVPVVGSSESGSKNLQPMKRIQPKLEWAKPQQTAVPSDKRWPSAGSSPPVSYSLASPLQVSPPPAKIETRYVAAGSEYKDSHAAIVREPVIMMQRPQSVNVKQVPATSISSSPPGTAASWYPTNSVDIMKSSGLMPHIPTTRSLSPNNLNSNQMFHQLHYQQQQQHQHQHQHLIPSSSPMESPGTSRGNGLWSRTVPSPTLAAASSLGLFSGLGGLAGSSGATSPVDWSTAGSMAQLDYTSIDWSLDRGLSSPSHNGLWLGSGSLKNNTQMYDSSTSALGAKLTMRTAASGNGVRIPGLQDNGVANAETSATGSHEWTSPFEGKDLFSLPRQFVSSPSL</sequence>
<feature type="region of interest" description="Disordered" evidence="1">
    <location>
        <begin position="483"/>
        <end position="518"/>
    </location>
</feature>
<dbReference type="PANTHER" id="PTHR35294">
    <property type="entry name" value="UBIQUITIN-ASSOCIATED/TRANSLATION ELONGATION FACTOR EF1B PROTEIN"/>
    <property type="match status" value="1"/>
</dbReference>
<reference evidence="4" key="1">
    <citation type="journal article" date="2010" name="Nat. Biotechnol.">
        <title>Draft genome sequence of the oilseed species Ricinus communis.</title>
        <authorList>
            <person name="Chan A.P."/>
            <person name="Crabtree J."/>
            <person name="Zhao Q."/>
            <person name="Lorenzi H."/>
            <person name="Orvis J."/>
            <person name="Puiu D."/>
            <person name="Melake-Berhan A."/>
            <person name="Jones K.M."/>
            <person name="Redman J."/>
            <person name="Chen G."/>
            <person name="Cahoon E.B."/>
            <person name="Gedil M."/>
            <person name="Stanke M."/>
            <person name="Haas B.J."/>
            <person name="Wortman J.R."/>
            <person name="Fraser-Liggett C.M."/>
            <person name="Ravel J."/>
            <person name="Rabinowicz P.D."/>
        </authorList>
    </citation>
    <scope>NUCLEOTIDE SEQUENCE [LARGE SCALE GENOMIC DNA]</scope>
    <source>
        <strain evidence="4">cv. Hale</strain>
    </source>
</reference>